<accession>A0ABV7LD46</accession>
<evidence type="ECO:0000256" key="5">
    <source>
        <dbReference type="ARBA" id="ARBA00023002"/>
    </source>
</evidence>
<dbReference type="CDD" id="cd00567">
    <property type="entry name" value="ACAD"/>
    <property type="match status" value="1"/>
</dbReference>
<feature type="domain" description="Acyl-CoA dehydrogenase/oxidase C-terminal" evidence="7">
    <location>
        <begin position="230"/>
        <end position="375"/>
    </location>
</feature>
<dbReference type="Pfam" id="PF02770">
    <property type="entry name" value="Acyl-CoA_dh_M"/>
    <property type="match status" value="1"/>
</dbReference>
<dbReference type="InterPro" id="IPR036250">
    <property type="entry name" value="AcylCo_DH-like_C"/>
</dbReference>
<dbReference type="InterPro" id="IPR037069">
    <property type="entry name" value="AcylCoA_DH/ox_N_sf"/>
</dbReference>
<dbReference type="RefSeq" id="WP_376831258.1">
    <property type="nucleotide sequence ID" value="NZ_JBHLWR010000006.1"/>
</dbReference>
<evidence type="ECO:0000259" key="7">
    <source>
        <dbReference type="Pfam" id="PF00441"/>
    </source>
</evidence>
<name>A0ABV7LD46_9HYPH</name>
<keyword evidence="5 6" id="KW-0560">Oxidoreductase</keyword>
<feature type="domain" description="Acyl-CoA oxidase/dehydrogenase middle" evidence="8">
    <location>
        <begin position="138"/>
        <end position="216"/>
    </location>
</feature>
<dbReference type="EMBL" id="JBHRUV010000012">
    <property type="protein sequence ID" value="MFC3265128.1"/>
    <property type="molecule type" value="Genomic_DNA"/>
</dbReference>
<dbReference type="SUPFAM" id="SSF56645">
    <property type="entry name" value="Acyl-CoA dehydrogenase NM domain-like"/>
    <property type="match status" value="1"/>
</dbReference>
<sequence>MALVLNDEQIMLRDTARSFIAGEGSVATLRRLRDSNDPVGFSLDLWKKFGEMGFAGVLVPEAYGGVGLGHVEAGVVAEEIGRNLTASPFFSTSVLAATALLHGGSEAQKADWLPKIAAGAAVAALAIDEGPKHRPEKTALQAVRDGDGFVLSGEKVFVVDGHVADLLVVVARTSGRPGEMKGLTLFLVSGAAEGVARERTIMVDAHNAARIRFDNVKVGADAVLGAVDGGEQVLERVLNAGRAVLAAEMTGVAGAAFDITQAYIKERVQFGRIIGEFQVLQHRSAHLYCELEVTRAAVLKALQVLDEKPEEAGVIASVAKARAGVSTELAVQEGVQMHGGNGMTDAFDIGLYMKRARVAQELLGDANYHADRLARVNGY</sequence>
<keyword evidence="3 6" id="KW-0285">Flavoprotein</keyword>
<protein>
    <submittedName>
        <fullName evidence="10">Acyl-CoA dehydrogenase family protein</fullName>
        <ecNumber evidence="10">1.-.-.-</ecNumber>
    </submittedName>
</protein>
<dbReference type="InterPro" id="IPR009100">
    <property type="entry name" value="AcylCoA_DH/oxidase_NM_dom_sf"/>
</dbReference>
<dbReference type="InterPro" id="IPR009075">
    <property type="entry name" value="AcylCo_DH/oxidase_C"/>
</dbReference>
<dbReference type="Gene3D" id="1.20.140.10">
    <property type="entry name" value="Butyryl-CoA Dehydrogenase, subunit A, domain 3"/>
    <property type="match status" value="1"/>
</dbReference>
<evidence type="ECO:0000256" key="2">
    <source>
        <dbReference type="ARBA" id="ARBA00009347"/>
    </source>
</evidence>
<evidence type="ECO:0000256" key="6">
    <source>
        <dbReference type="RuleBase" id="RU362125"/>
    </source>
</evidence>
<feature type="domain" description="Acyl-CoA dehydrogenase/oxidase N-terminal" evidence="9">
    <location>
        <begin position="6"/>
        <end position="119"/>
    </location>
</feature>
<dbReference type="GO" id="GO:0016491">
    <property type="term" value="F:oxidoreductase activity"/>
    <property type="evidence" value="ECO:0007669"/>
    <property type="project" value="UniProtKB-KW"/>
</dbReference>
<dbReference type="Pfam" id="PF02771">
    <property type="entry name" value="Acyl-CoA_dh_N"/>
    <property type="match status" value="1"/>
</dbReference>
<evidence type="ECO:0000256" key="3">
    <source>
        <dbReference type="ARBA" id="ARBA00022630"/>
    </source>
</evidence>
<comment type="similarity">
    <text evidence="2 6">Belongs to the acyl-CoA dehydrogenase family.</text>
</comment>
<evidence type="ECO:0000313" key="11">
    <source>
        <dbReference type="Proteomes" id="UP001595536"/>
    </source>
</evidence>
<gene>
    <name evidence="10" type="ORF">ACFOEX_01975</name>
</gene>
<evidence type="ECO:0000259" key="9">
    <source>
        <dbReference type="Pfam" id="PF02771"/>
    </source>
</evidence>
<dbReference type="Gene3D" id="2.40.110.10">
    <property type="entry name" value="Butyryl-CoA Dehydrogenase, subunit A, domain 2"/>
    <property type="match status" value="1"/>
</dbReference>
<dbReference type="PANTHER" id="PTHR43884:SF20">
    <property type="entry name" value="ACYL-COA DEHYDROGENASE FADE28"/>
    <property type="match status" value="1"/>
</dbReference>
<reference evidence="11" key="1">
    <citation type="journal article" date="2019" name="Int. J. Syst. Evol. Microbiol.">
        <title>The Global Catalogue of Microorganisms (GCM) 10K type strain sequencing project: providing services to taxonomists for standard genome sequencing and annotation.</title>
        <authorList>
            <consortium name="The Broad Institute Genomics Platform"/>
            <consortium name="The Broad Institute Genome Sequencing Center for Infectious Disease"/>
            <person name="Wu L."/>
            <person name="Ma J."/>
        </authorList>
    </citation>
    <scope>NUCLEOTIDE SEQUENCE [LARGE SCALE GENOMIC DNA]</scope>
    <source>
        <strain evidence="11">CCM 7941</strain>
    </source>
</reference>
<dbReference type="Gene3D" id="1.10.540.10">
    <property type="entry name" value="Acyl-CoA dehydrogenase/oxidase, N-terminal domain"/>
    <property type="match status" value="1"/>
</dbReference>
<dbReference type="SUPFAM" id="SSF47203">
    <property type="entry name" value="Acyl-CoA dehydrogenase C-terminal domain-like"/>
    <property type="match status" value="1"/>
</dbReference>
<evidence type="ECO:0000256" key="4">
    <source>
        <dbReference type="ARBA" id="ARBA00022827"/>
    </source>
</evidence>
<keyword evidence="4 6" id="KW-0274">FAD</keyword>
<dbReference type="EC" id="1.-.-.-" evidence="10"/>
<dbReference type="Pfam" id="PF00441">
    <property type="entry name" value="Acyl-CoA_dh_1"/>
    <property type="match status" value="1"/>
</dbReference>
<comment type="caution">
    <text evidence="10">The sequence shown here is derived from an EMBL/GenBank/DDBJ whole genome shotgun (WGS) entry which is preliminary data.</text>
</comment>
<dbReference type="InterPro" id="IPR046373">
    <property type="entry name" value="Acyl-CoA_Oxase/DH_mid-dom_sf"/>
</dbReference>
<comment type="cofactor">
    <cofactor evidence="1 6">
        <name>FAD</name>
        <dbReference type="ChEBI" id="CHEBI:57692"/>
    </cofactor>
</comment>
<dbReference type="InterPro" id="IPR006091">
    <property type="entry name" value="Acyl-CoA_Oxase/DH_mid-dom"/>
</dbReference>
<evidence type="ECO:0000313" key="10">
    <source>
        <dbReference type="EMBL" id="MFC3265128.1"/>
    </source>
</evidence>
<evidence type="ECO:0000256" key="1">
    <source>
        <dbReference type="ARBA" id="ARBA00001974"/>
    </source>
</evidence>
<dbReference type="PANTHER" id="PTHR43884">
    <property type="entry name" value="ACYL-COA DEHYDROGENASE"/>
    <property type="match status" value="1"/>
</dbReference>
<dbReference type="InterPro" id="IPR013786">
    <property type="entry name" value="AcylCoA_DH/ox_N"/>
</dbReference>
<proteinExistence type="inferred from homology"/>
<dbReference type="Proteomes" id="UP001595536">
    <property type="component" value="Unassembled WGS sequence"/>
</dbReference>
<evidence type="ECO:0000259" key="8">
    <source>
        <dbReference type="Pfam" id="PF02770"/>
    </source>
</evidence>
<keyword evidence="11" id="KW-1185">Reference proteome</keyword>
<organism evidence="10 11">
    <name type="scientific">Camelimonas abortus</name>
    <dbReference type="NCBI Taxonomy" id="1017184"/>
    <lineage>
        <taxon>Bacteria</taxon>
        <taxon>Pseudomonadati</taxon>
        <taxon>Pseudomonadota</taxon>
        <taxon>Alphaproteobacteria</taxon>
        <taxon>Hyphomicrobiales</taxon>
        <taxon>Chelatococcaceae</taxon>
        <taxon>Camelimonas</taxon>
    </lineage>
</organism>